<dbReference type="PROSITE" id="PS50082">
    <property type="entry name" value="WD_REPEATS_2"/>
    <property type="match status" value="1"/>
</dbReference>
<name>A0A9P8LVD9_9EUKA</name>
<organism evidence="2 3">
    <name type="scientific">Spironucleus salmonicida</name>
    <dbReference type="NCBI Taxonomy" id="348837"/>
    <lineage>
        <taxon>Eukaryota</taxon>
        <taxon>Metamonada</taxon>
        <taxon>Diplomonadida</taxon>
        <taxon>Hexamitidae</taxon>
        <taxon>Hexamitinae</taxon>
        <taxon>Spironucleus</taxon>
    </lineage>
</organism>
<dbReference type="RefSeq" id="XP_067765526.1">
    <property type="nucleotide sequence ID" value="XM_067906258.1"/>
</dbReference>
<dbReference type="Proteomes" id="UP000018208">
    <property type="component" value="Unassembled WGS sequence"/>
</dbReference>
<evidence type="ECO:0008006" key="4">
    <source>
        <dbReference type="Google" id="ProtNLM"/>
    </source>
</evidence>
<dbReference type="InterPro" id="IPR001680">
    <property type="entry name" value="WD40_rpt"/>
</dbReference>
<dbReference type="AlphaFoldDB" id="A0A9P8LVD9"/>
<keyword evidence="1" id="KW-0853">WD repeat</keyword>
<reference evidence="2 3" key="1">
    <citation type="journal article" date="2014" name="PLoS Genet.">
        <title>The Genome of Spironucleus salmonicida Highlights a Fish Pathogen Adapted to Fluctuating Environments.</title>
        <authorList>
            <person name="Xu F."/>
            <person name="Jerlstrom-Hultqvist J."/>
            <person name="Einarsson E."/>
            <person name="Astvaldsson A."/>
            <person name="Svard S.G."/>
            <person name="Andersson J.O."/>
        </authorList>
    </citation>
    <scope>NUCLEOTIDE SEQUENCE [LARGE SCALE GENOMIC DNA]</scope>
    <source>
        <strain evidence="2 3">ATCC 50377</strain>
    </source>
</reference>
<dbReference type="EMBL" id="AUWU02000003">
    <property type="protein sequence ID" value="KAH0574753.1"/>
    <property type="molecule type" value="Genomic_DNA"/>
</dbReference>
<dbReference type="SUPFAM" id="SSF50978">
    <property type="entry name" value="WD40 repeat-like"/>
    <property type="match status" value="1"/>
</dbReference>
<accession>A0A9P8LVD9</accession>
<proteinExistence type="predicted"/>
<dbReference type="InterPro" id="IPR036322">
    <property type="entry name" value="WD40_repeat_dom_sf"/>
</dbReference>
<gene>
    <name evidence="2" type="ORF">SS50377_22368</name>
</gene>
<keyword evidence="3" id="KW-1185">Reference proteome</keyword>
<feature type="repeat" description="WD" evidence="1">
    <location>
        <begin position="66"/>
        <end position="95"/>
    </location>
</feature>
<sequence>MLQKVYLMQIQVHNLSIDDQIVDRKGQFETPKAIQRKFTQQASKLVDLFKPVKVITTKFRRTYLCHNSHQDSVVAISMFSSSIVTSSLDGVVRFWGYTDHVLLQQSFVVFKAACVKVWEREGSFLFLLLDGTICTEDQTQVARVGLVEQCAASGDSVLVVERGGTVHHLGMAGAAIDRFCPQIPEHSTVTCCHLVNGSAFLGLSNGTVVVRCAGTQPEQASVCKSSIMAICAVPKGEFSIQVSQATQQPTLVIVVSRDGSIFAIEELGLKLVKSFASGHTVVSAGVSDGRVVLVHHSSIRVFAITSLFTQHHAVTPSISGLTSACMLGSQLWAGSGDGALEVIEILD</sequence>
<evidence type="ECO:0000256" key="1">
    <source>
        <dbReference type="PROSITE-ProRule" id="PRU00221"/>
    </source>
</evidence>
<dbReference type="GeneID" id="94296391"/>
<protein>
    <recommendedName>
        <fullName evidence="4">WD domain, G-beta repeat-containing protein</fullName>
    </recommendedName>
</protein>
<comment type="caution">
    <text evidence="2">The sequence shown here is derived from an EMBL/GenBank/DDBJ whole genome shotgun (WGS) entry which is preliminary data.</text>
</comment>
<dbReference type="KEGG" id="ssao:94296391"/>
<evidence type="ECO:0000313" key="3">
    <source>
        <dbReference type="Proteomes" id="UP000018208"/>
    </source>
</evidence>
<evidence type="ECO:0000313" key="2">
    <source>
        <dbReference type="EMBL" id="KAH0574753.1"/>
    </source>
</evidence>